<proteinExistence type="inferred from homology"/>
<evidence type="ECO:0000256" key="5">
    <source>
        <dbReference type="SAM" id="SignalP"/>
    </source>
</evidence>
<evidence type="ECO:0000259" key="6">
    <source>
        <dbReference type="PROSITE" id="PS51935"/>
    </source>
</evidence>
<dbReference type="GeneID" id="54333707"/>
<accession>A0A5M9M4X5</accession>
<evidence type="ECO:0000256" key="3">
    <source>
        <dbReference type="ARBA" id="ARBA00022801"/>
    </source>
</evidence>
<dbReference type="PROSITE" id="PS51935">
    <property type="entry name" value="NLPC_P60"/>
    <property type="match status" value="1"/>
</dbReference>
<dbReference type="RefSeq" id="XP_033421427.1">
    <property type="nucleotide sequence ID" value="XM_033575572.1"/>
</dbReference>
<dbReference type="InterPro" id="IPR038765">
    <property type="entry name" value="Papain-like_cys_pep_sf"/>
</dbReference>
<dbReference type="InterPro" id="IPR000064">
    <property type="entry name" value="NLP_P60_dom"/>
</dbReference>
<reference evidence="7 8" key="1">
    <citation type="submission" date="2019-08" db="EMBL/GenBank/DDBJ databases">
        <title>The genome sequence of a newly discovered highly antifungal drug resistant Aspergillus species, Aspergillus tanneri NIH 1004.</title>
        <authorList>
            <person name="Mounaud S."/>
            <person name="Singh I."/>
            <person name="Joardar V."/>
            <person name="Pakala S."/>
            <person name="Pakala S."/>
            <person name="Venepally P."/>
            <person name="Chung J.K."/>
            <person name="Losada L."/>
            <person name="Nierman W.C."/>
        </authorList>
    </citation>
    <scope>NUCLEOTIDE SEQUENCE [LARGE SCALE GENOMIC DNA]</scope>
    <source>
        <strain evidence="7 8">NIH1004</strain>
    </source>
</reference>
<dbReference type="GO" id="GO:0006508">
    <property type="term" value="P:proteolysis"/>
    <property type="evidence" value="ECO:0007669"/>
    <property type="project" value="UniProtKB-KW"/>
</dbReference>
<comment type="caution">
    <text evidence="7">The sequence shown here is derived from an EMBL/GenBank/DDBJ whole genome shotgun (WGS) entry which is preliminary data.</text>
</comment>
<dbReference type="EMBL" id="QUQM01000008">
    <property type="protein sequence ID" value="KAA8642065.1"/>
    <property type="molecule type" value="Genomic_DNA"/>
</dbReference>
<dbReference type="Proteomes" id="UP000324241">
    <property type="component" value="Unassembled WGS sequence"/>
</dbReference>
<dbReference type="PANTHER" id="PTHR47359:SF3">
    <property type="entry name" value="NLP_P60 DOMAIN-CONTAINING PROTEIN-RELATED"/>
    <property type="match status" value="1"/>
</dbReference>
<keyword evidence="3" id="KW-0378">Hydrolase</keyword>
<comment type="similarity">
    <text evidence="1">Belongs to the peptidase C40 family.</text>
</comment>
<organism evidence="7 8">
    <name type="scientific">Aspergillus tanneri</name>
    <dbReference type="NCBI Taxonomy" id="1220188"/>
    <lineage>
        <taxon>Eukaryota</taxon>
        <taxon>Fungi</taxon>
        <taxon>Dikarya</taxon>
        <taxon>Ascomycota</taxon>
        <taxon>Pezizomycotina</taxon>
        <taxon>Eurotiomycetes</taxon>
        <taxon>Eurotiomycetidae</taxon>
        <taxon>Eurotiales</taxon>
        <taxon>Aspergillaceae</taxon>
        <taxon>Aspergillus</taxon>
        <taxon>Aspergillus subgen. Circumdati</taxon>
    </lineage>
</organism>
<dbReference type="Gene3D" id="3.90.1720.10">
    <property type="entry name" value="endopeptidase domain like (from Nostoc punctiforme)"/>
    <property type="match status" value="1"/>
</dbReference>
<dbReference type="VEuPathDB" id="FungiDB:EYZ11_010647"/>
<protein>
    <recommendedName>
        <fullName evidence="6">NlpC/P60 domain-containing protein</fullName>
    </recommendedName>
</protein>
<dbReference type="SUPFAM" id="SSF54001">
    <property type="entry name" value="Cysteine proteinases"/>
    <property type="match status" value="1"/>
</dbReference>
<keyword evidence="4" id="KW-0788">Thiol protease</keyword>
<evidence type="ECO:0000313" key="8">
    <source>
        <dbReference type="Proteomes" id="UP000324241"/>
    </source>
</evidence>
<evidence type="ECO:0000256" key="4">
    <source>
        <dbReference type="ARBA" id="ARBA00022807"/>
    </source>
</evidence>
<sequence>MKLTTIALLGSFASSTLAARGFSFVPRNASKPDVGQQVLDKAMTAAGVPYAWGGGSCDGPSKDQPPYQYGDVGYDCSGLVCWAVCQVTGRDLFTEGLRVTSDMYCASEKKLGYKKYPYEERKPGDAIFFGGECDCGDSSSIHHVGLMMYVSFLTDAMSLANLDSDSGDRMWNAPNDRVNQVQENSISKFGETPCPSVIRFT</sequence>
<name>A0A5M9M4X5_9EURO</name>
<dbReference type="GO" id="GO:0008234">
    <property type="term" value="F:cysteine-type peptidase activity"/>
    <property type="evidence" value="ECO:0007669"/>
    <property type="project" value="UniProtKB-KW"/>
</dbReference>
<dbReference type="OrthoDB" id="2251794at2759"/>
<dbReference type="PANTHER" id="PTHR47359">
    <property type="entry name" value="PEPTIDOGLYCAN DL-ENDOPEPTIDASE CWLO"/>
    <property type="match status" value="1"/>
</dbReference>
<gene>
    <name evidence="7" type="ORF">ATNIH1004_011006</name>
</gene>
<keyword evidence="5" id="KW-0732">Signal</keyword>
<dbReference type="InterPro" id="IPR051794">
    <property type="entry name" value="PG_Endopeptidase_C40"/>
</dbReference>
<evidence type="ECO:0000313" key="7">
    <source>
        <dbReference type="EMBL" id="KAA8642065.1"/>
    </source>
</evidence>
<dbReference type="AlphaFoldDB" id="A0A5M9M4X5"/>
<evidence type="ECO:0000256" key="2">
    <source>
        <dbReference type="ARBA" id="ARBA00022670"/>
    </source>
</evidence>
<feature type="signal peptide" evidence="5">
    <location>
        <begin position="1"/>
        <end position="18"/>
    </location>
</feature>
<keyword evidence="2" id="KW-0645">Protease</keyword>
<dbReference type="Pfam" id="PF00877">
    <property type="entry name" value="NLPC_P60"/>
    <property type="match status" value="1"/>
</dbReference>
<evidence type="ECO:0000256" key="1">
    <source>
        <dbReference type="ARBA" id="ARBA00007074"/>
    </source>
</evidence>
<feature type="domain" description="NlpC/P60" evidence="6">
    <location>
        <begin position="32"/>
        <end position="182"/>
    </location>
</feature>
<feature type="chain" id="PRO_5024389327" description="NlpC/P60 domain-containing protein" evidence="5">
    <location>
        <begin position="19"/>
        <end position="201"/>
    </location>
</feature>